<gene>
    <name evidence="3" type="ORF">BTO30_12520</name>
</gene>
<sequence length="216" mass="23547">MGKFFKIGCIGLVVIFLLLVVLVMFSSSDEDSEVTVTDNSDSQSDTASTEIETTEEEPAESKEVGSRSNPVPLGSTATITGNIYDEESNSFDATVDITIKEVKRGQEVLDILKAENEFNEDPADGFEYMMVTVEANVKEAGTEDFAFLISNGDFDFISEDGKTYEMISVVTPDELFEEIYSGGTSGGNFVGQVKIGEKVTLGYEDGDFKNVFFATQ</sequence>
<evidence type="ECO:0000313" key="3">
    <source>
        <dbReference type="EMBL" id="OLN21915.1"/>
    </source>
</evidence>
<protein>
    <recommendedName>
        <fullName evidence="5">DUF4352 domain-containing protein</fullName>
    </recommendedName>
</protein>
<keyword evidence="2" id="KW-0812">Transmembrane</keyword>
<dbReference type="OrthoDB" id="1756107at2"/>
<feature type="transmembrane region" description="Helical" evidence="2">
    <location>
        <begin position="7"/>
        <end position="25"/>
    </location>
</feature>
<evidence type="ECO:0000313" key="4">
    <source>
        <dbReference type="Proteomes" id="UP000185568"/>
    </source>
</evidence>
<accession>A0A1Q8Q3P3</accession>
<evidence type="ECO:0000256" key="1">
    <source>
        <dbReference type="SAM" id="MobiDB-lite"/>
    </source>
</evidence>
<name>A0A1Q8Q3P3_9BACI</name>
<evidence type="ECO:0000256" key="2">
    <source>
        <dbReference type="SAM" id="Phobius"/>
    </source>
</evidence>
<reference evidence="3 4" key="1">
    <citation type="submission" date="2016-12" db="EMBL/GenBank/DDBJ databases">
        <title>Domibacillus antri genome sequencing.</title>
        <authorList>
            <person name="Verma A."/>
            <person name="Krishnamurthi S."/>
        </authorList>
    </citation>
    <scope>NUCLEOTIDE SEQUENCE [LARGE SCALE GENOMIC DNA]</scope>
    <source>
        <strain evidence="3 4">XD80</strain>
    </source>
</reference>
<keyword evidence="4" id="KW-1185">Reference proteome</keyword>
<keyword evidence="2" id="KW-1133">Transmembrane helix</keyword>
<comment type="caution">
    <text evidence="3">The sequence shown here is derived from an EMBL/GenBank/DDBJ whole genome shotgun (WGS) entry which is preliminary data.</text>
</comment>
<organism evidence="3 4">
    <name type="scientific">Domibacillus antri</name>
    <dbReference type="NCBI Taxonomy" id="1714264"/>
    <lineage>
        <taxon>Bacteria</taxon>
        <taxon>Bacillati</taxon>
        <taxon>Bacillota</taxon>
        <taxon>Bacilli</taxon>
        <taxon>Bacillales</taxon>
        <taxon>Bacillaceae</taxon>
        <taxon>Domibacillus</taxon>
    </lineage>
</organism>
<dbReference type="Proteomes" id="UP000185568">
    <property type="component" value="Unassembled WGS sequence"/>
</dbReference>
<dbReference type="RefSeq" id="WP_075399075.1">
    <property type="nucleotide sequence ID" value="NZ_MSDU01000028.1"/>
</dbReference>
<dbReference type="EMBL" id="MSDU01000028">
    <property type="protein sequence ID" value="OLN21915.1"/>
    <property type="molecule type" value="Genomic_DNA"/>
</dbReference>
<dbReference type="STRING" id="1714264.BTO30_12520"/>
<evidence type="ECO:0008006" key="5">
    <source>
        <dbReference type="Google" id="ProtNLM"/>
    </source>
</evidence>
<dbReference type="AlphaFoldDB" id="A0A1Q8Q3P3"/>
<proteinExistence type="predicted"/>
<feature type="region of interest" description="Disordered" evidence="1">
    <location>
        <begin position="32"/>
        <end position="78"/>
    </location>
</feature>
<feature type="compositionally biased region" description="Polar residues" evidence="1">
    <location>
        <begin position="34"/>
        <end position="45"/>
    </location>
</feature>
<keyword evidence="2" id="KW-0472">Membrane</keyword>